<protein>
    <recommendedName>
        <fullName evidence="3">Shikimate kinase</fullName>
    </recommendedName>
</protein>
<dbReference type="EMBL" id="AP019416">
    <property type="protein sequence ID" value="BBI48654.1"/>
    <property type="molecule type" value="Genomic_DNA"/>
</dbReference>
<evidence type="ECO:0000313" key="2">
    <source>
        <dbReference type="Proteomes" id="UP000289555"/>
    </source>
</evidence>
<accession>A0ABN5WNT6</accession>
<dbReference type="Pfam" id="PF01202">
    <property type="entry name" value="SKI"/>
    <property type="match status" value="1"/>
</dbReference>
<evidence type="ECO:0000313" key="1">
    <source>
        <dbReference type="EMBL" id="BBI48654.1"/>
    </source>
</evidence>
<dbReference type="Gene3D" id="3.40.50.300">
    <property type="entry name" value="P-loop containing nucleotide triphosphate hydrolases"/>
    <property type="match status" value="1"/>
</dbReference>
<dbReference type="Proteomes" id="UP000289555">
    <property type="component" value="Chromosome"/>
</dbReference>
<organism evidence="1 2">
    <name type="scientific">Vreelandella olivaria</name>
    <dbReference type="NCBI Taxonomy" id="390919"/>
    <lineage>
        <taxon>Bacteria</taxon>
        <taxon>Pseudomonadati</taxon>
        <taxon>Pseudomonadota</taxon>
        <taxon>Gammaproteobacteria</taxon>
        <taxon>Oceanospirillales</taxon>
        <taxon>Halomonadaceae</taxon>
        <taxon>Vreelandella</taxon>
    </lineage>
</organism>
<dbReference type="InterPro" id="IPR027417">
    <property type="entry name" value="P-loop_NTPase"/>
</dbReference>
<reference evidence="2" key="1">
    <citation type="journal article" date="2019" name="Microbiol. Resour. Announc.">
        <title>Complete Genome Sequence of Halomonas olivaria, a Moderately Halophilic Bacterium Isolated from Olive Processing Effluents, Obtained by Nanopore Sequencing.</title>
        <authorList>
            <person name="Nagata S."/>
            <person name="Ii K.M."/>
            <person name="Tsukimi T."/>
            <person name="Miura M.C."/>
            <person name="Galipon J."/>
            <person name="Arakawa K."/>
        </authorList>
    </citation>
    <scope>NUCLEOTIDE SEQUENCE [LARGE SCALE GENOMIC DNA]</scope>
    <source>
        <strain evidence="2">TYRC17</strain>
    </source>
</reference>
<keyword evidence="2" id="KW-1185">Reference proteome</keyword>
<dbReference type="InterPro" id="IPR031322">
    <property type="entry name" value="Shikimate/glucono_kinase"/>
</dbReference>
<sequence length="51" mass="5603">MQDLPNLFLIGPMGAGKSTIGRLLAAELARPFYDSDHAIQDRCGADIPWIF</sequence>
<dbReference type="PRINTS" id="PR01100">
    <property type="entry name" value="SHIKIMTKNASE"/>
</dbReference>
<evidence type="ECO:0008006" key="3">
    <source>
        <dbReference type="Google" id="ProtNLM"/>
    </source>
</evidence>
<gene>
    <name evidence="1" type="ORF">HORIV_10750</name>
</gene>
<proteinExistence type="predicted"/>
<dbReference type="SUPFAM" id="SSF52540">
    <property type="entry name" value="P-loop containing nucleoside triphosphate hydrolases"/>
    <property type="match status" value="1"/>
</dbReference>
<name>A0ABN5WNT6_9GAMM</name>